<dbReference type="EMBL" id="QTQX01000026">
    <property type="protein sequence ID" value="RQT20481.1"/>
    <property type="molecule type" value="Genomic_DNA"/>
</dbReference>
<proteinExistence type="predicted"/>
<evidence type="ECO:0000259" key="1">
    <source>
        <dbReference type="Pfam" id="PF12146"/>
    </source>
</evidence>
<protein>
    <submittedName>
        <fullName evidence="2">Alpha/beta fold hydrolase</fullName>
    </submittedName>
</protein>
<dbReference type="GO" id="GO:0052689">
    <property type="term" value="F:carboxylic ester hydrolase activity"/>
    <property type="evidence" value="ECO:0007669"/>
    <property type="project" value="TreeGrafter"/>
</dbReference>
<feature type="domain" description="Serine aminopeptidase S33" evidence="1">
    <location>
        <begin position="82"/>
        <end position="289"/>
    </location>
</feature>
<dbReference type="InterPro" id="IPR022742">
    <property type="entry name" value="Hydrolase_4"/>
</dbReference>
<dbReference type="SUPFAM" id="SSF53474">
    <property type="entry name" value="alpha/beta-Hydrolases"/>
    <property type="match status" value="1"/>
</dbReference>
<reference evidence="2 3" key="1">
    <citation type="submission" date="2018-08" db="EMBL/GenBank/DDBJ databases">
        <title>Comparative analysis of Burkholderia isolates from Puerto Rico.</title>
        <authorList>
            <person name="Hall C."/>
            <person name="Sahl J."/>
            <person name="Wagner D."/>
        </authorList>
    </citation>
    <scope>NUCLEOTIDE SEQUENCE [LARGE SCALE GENOMIC DNA]</scope>
    <source>
        <strain evidence="2 3">Bp9001</strain>
    </source>
</reference>
<evidence type="ECO:0000313" key="3">
    <source>
        <dbReference type="Proteomes" id="UP000269271"/>
    </source>
</evidence>
<sequence length="333" mass="34837">MSGHISRGASPATGAENRLFVAHLRGSHLHTTQTEIEAPGPAGPLKGTLLSPDTGDMPVVLIVPGSGATDRNGNAPSWLQASTYRLLAEGLCEEGIASVRIDKRGMYGSASAIPDANDVVIDDYAADVHSWVAAIRARTGASSVWVLGHSEGGLVALLAARQSADIAGLILVAAAGRPLGPVLRQQLQSNPANVPILENAMSILDSLEAGDRVDAASIDPVLMPAFRPQVQRFLMSELTIDPAALLADYMKPVLIVQGAWDIQVAVQDAELLQRANPQAEMAVIADANHVLKAVRTADLQENLAAYSNPDLPLADGVVEAISAFVHASSLNRA</sequence>
<dbReference type="Gene3D" id="3.40.50.1820">
    <property type="entry name" value="alpha/beta hydrolase"/>
    <property type="match status" value="1"/>
</dbReference>
<organism evidence="2 3">
    <name type="scientific">Burkholderia contaminans</name>
    <dbReference type="NCBI Taxonomy" id="488447"/>
    <lineage>
        <taxon>Bacteria</taxon>
        <taxon>Pseudomonadati</taxon>
        <taxon>Pseudomonadota</taxon>
        <taxon>Betaproteobacteria</taxon>
        <taxon>Burkholderiales</taxon>
        <taxon>Burkholderiaceae</taxon>
        <taxon>Burkholderia</taxon>
        <taxon>Burkholderia cepacia complex</taxon>
    </lineage>
</organism>
<comment type="caution">
    <text evidence="2">The sequence shown here is derived from an EMBL/GenBank/DDBJ whole genome shotgun (WGS) entry which is preliminary data.</text>
</comment>
<name>A0A3N8Q9Z9_9BURK</name>
<dbReference type="InterPro" id="IPR053145">
    <property type="entry name" value="AB_hydrolase_Est10"/>
</dbReference>
<dbReference type="Pfam" id="PF12146">
    <property type="entry name" value="Hydrolase_4"/>
    <property type="match status" value="1"/>
</dbReference>
<keyword evidence="2" id="KW-0378">Hydrolase</keyword>
<evidence type="ECO:0000313" key="2">
    <source>
        <dbReference type="EMBL" id="RQT20481.1"/>
    </source>
</evidence>
<dbReference type="InterPro" id="IPR029058">
    <property type="entry name" value="AB_hydrolase_fold"/>
</dbReference>
<gene>
    <name evidence="2" type="ORF">DF037_31805</name>
</gene>
<dbReference type="PANTHER" id="PTHR43265:SF1">
    <property type="entry name" value="ESTERASE ESTD"/>
    <property type="match status" value="1"/>
</dbReference>
<accession>A0A3N8Q9Z9</accession>
<dbReference type="PANTHER" id="PTHR43265">
    <property type="entry name" value="ESTERASE ESTD"/>
    <property type="match status" value="1"/>
</dbReference>
<dbReference type="AlphaFoldDB" id="A0A3N8Q9Z9"/>
<dbReference type="Proteomes" id="UP000269271">
    <property type="component" value="Unassembled WGS sequence"/>
</dbReference>